<keyword evidence="4" id="KW-1185">Reference proteome</keyword>
<evidence type="ECO:0000256" key="1">
    <source>
        <dbReference type="SAM" id="Phobius"/>
    </source>
</evidence>
<dbReference type="OMA" id="LCVAMDS"/>
<feature type="transmembrane region" description="Helical" evidence="1">
    <location>
        <begin position="217"/>
        <end position="236"/>
    </location>
</feature>
<feature type="transmembrane region" description="Helical" evidence="1">
    <location>
        <begin position="177"/>
        <end position="196"/>
    </location>
</feature>
<dbReference type="Pfam" id="PF20151">
    <property type="entry name" value="DUF6533"/>
    <property type="match status" value="1"/>
</dbReference>
<keyword evidence="1" id="KW-0812">Transmembrane</keyword>
<dbReference type="EMBL" id="KN817518">
    <property type="protein sequence ID" value="KJA29680.1"/>
    <property type="molecule type" value="Genomic_DNA"/>
</dbReference>
<keyword evidence="1" id="KW-1133">Transmembrane helix</keyword>
<name>A0A0D2QDN5_HYPSF</name>
<reference evidence="4" key="1">
    <citation type="submission" date="2014-04" db="EMBL/GenBank/DDBJ databases">
        <title>Evolutionary Origins and Diversification of the Mycorrhizal Mutualists.</title>
        <authorList>
            <consortium name="DOE Joint Genome Institute"/>
            <consortium name="Mycorrhizal Genomics Consortium"/>
            <person name="Kohler A."/>
            <person name="Kuo A."/>
            <person name="Nagy L.G."/>
            <person name="Floudas D."/>
            <person name="Copeland A."/>
            <person name="Barry K.W."/>
            <person name="Cichocki N."/>
            <person name="Veneault-Fourrey C."/>
            <person name="LaButti K."/>
            <person name="Lindquist E.A."/>
            <person name="Lipzen A."/>
            <person name="Lundell T."/>
            <person name="Morin E."/>
            <person name="Murat C."/>
            <person name="Riley R."/>
            <person name="Ohm R."/>
            <person name="Sun H."/>
            <person name="Tunlid A."/>
            <person name="Henrissat B."/>
            <person name="Grigoriev I.V."/>
            <person name="Hibbett D.S."/>
            <person name="Martin F."/>
        </authorList>
    </citation>
    <scope>NUCLEOTIDE SEQUENCE [LARGE SCALE GENOMIC DNA]</scope>
    <source>
        <strain evidence="4">FD-334 SS-4</strain>
    </source>
</reference>
<proteinExistence type="predicted"/>
<dbReference type="AlphaFoldDB" id="A0A0D2QDN5"/>
<feature type="domain" description="DUF6533" evidence="2">
    <location>
        <begin position="28"/>
        <end position="68"/>
    </location>
</feature>
<accession>A0A0D2QDN5</accession>
<dbReference type="OrthoDB" id="3258294at2759"/>
<keyword evidence="1" id="KW-0472">Membrane</keyword>
<protein>
    <recommendedName>
        <fullName evidence="2">DUF6533 domain-containing protein</fullName>
    </recommendedName>
</protein>
<dbReference type="InterPro" id="IPR045340">
    <property type="entry name" value="DUF6533"/>
</dbReference>
<feature type="transmembrane region" description="Helical" evidence="1">
    <location>
        <begin position="97"/>
        <end position="115"/>
    </location>
</feature>
<organism evidence="3 4">
    <name type="scientific">Hypholoma sublateritium (strain FD-334 SS-4)</name>
    <dbReference type="NCBI Taxonomy" id="945553"/>
    <lineage>
        <taxon>Eukaryota</taxon>
        <taxon>Fungi</taxon>
        <taxon>Dikarya</taxon>
        <taxon>Basidiomycota</taxon>
        <taxon>Agaricomycotina</taxon>
        <taxon>Agaricomycetes</taxon>
        <taxon>Agaricomycetidae</taxon>
        <taxon>Agaricales</taxon>
        <taxon>Agaricineae</taxon>
        <taxon>Strophariaceae</taxon>
        <taxon>Hypholoma</taxon>
    </lineage>
</organism>
<evidence type="ECO:0000313" key="4">
    <source>
        <dbReference type="Proteomes" id="UP000054270"/>
    </source>
</evidence>
<feature type="transmembrane region" description="Helical" evidence="1">
    <location>
        <begin position="127"/>
        <end position="146"/>
    </location>
</feature>
<feature type="transmembrane region" description="Helical" evidence="1">
    <location>
        <begin position="61"/>
        <end position="85"/>
    </location>
</feature>
<dbReference type="Proteomes" id="UP000054270">
    <property type="component" value="Unassembled WGS sequence"/>
</dbReference>
<sequence length="317" mass="36438">MVQGVLNESTFVKLYKGNIIPLNACLPGLTWVLHDYLITIEDEIRYVWPAKKTTGRLLFFWIRYYGIFLLFFDVIQIHVFSIPGITSDTLCVAMDSIIRIVGALSLWAIEIVMQMRIYALYKCSRRVALINAVLFLASIGVFLWILSFNALRRREVIAEAIHYPLPGCPSVHSGIEWLQWIPATVFESILFFWALYKTLSSTVTRWRGGQRISLYHLILRDNISYFFGITCLLIFNNLMVVGVTKIPWFSYSPFHAAMEIMTSRMIINLYKIAKDPIMPVPSSTEKTYVDSQFGGGPVFLHTEDSGTLELVDTQFYR</sequence>
<evidence type="ECO:0000259" key="2">
    <source>
        <dbReference type="Pfam" id="PF20151"/>
    </source>
</evidence>
<gene>
    <name evidence="3" type="ORF">HYPSUDRAFT_127052</name>
</gene>
<evidence type="ECO:0000313" key="3">
    <source>
        <dbReference type="EMBL" id="KJA29680.1"/>
    </source>
</evidence>